<gene>
    <name evidence="2" type="ORF">PENTCL1PPCAC_12758</name>
</gene>
<dbReference type="EMBL" id="BTSX01000003">
    <property type="protein sequence ID" value="GMS90582.1"/>
    <property type="molecule type" value="Genomic_DNA"/>
</dbReference>
<comment type="caution">
    <text evidence="2">The sequence shown here is derived from an EMBL/GenBank/DDBJ whole genome shotgun (WGS) entry which is preliminary data.</text>
</comment>
<sequence length="142" mass="15795">MDGMEMMMEDELNEDFLNLGRGKRDRSLAPLLRIKQEKDDQPSSSKGKLSSRKDRTVTVKKTPSVPNKIIPPLKKTSAPRLGFIPQLAPRIASSSGNAVSPAIPSPHIIELKDMMNRVMKTQSEQGQLLITMFENIPIKTPS</sequence>
<evidence type="ECO:0000313" key="3">
    <source>
        <dbReference type="Proteomes" id="UP001432027"/>
    </source>
</evidence>
<protein>
    <submittedName>
        <fullName evidence="2">Uncharacterized protein</fullName>
    </submittedName>
</protein>
<keyword evidence="3" id="KW-1185">Reference proteome</keyword>
<proteinExistence type="predicted"/>
<accession>A0AAV5T4S1</accession>
<feature type="non-terminal residue" evidence="2">
    <location>
        <position position="142"/>
    </location>
</feature>
<feature type="region of interest" description="Disordered" evidence="1">
    <location>
        <begin position="28"/>
        <end position="76"/>
    </location>
</feature>
<dbReference type="AlphaFoldDB" id="A0AAV5T4S1"/>
<dbReference type="Proteomes" id="UP001432027">
    <property type="component" value="Unassembled WGS sequence"/>
</dbReference>
<name>A0AAV5T4S1_9BILA</name>
<organism evidence="2 3">
    <name type="scientific">Pristionchus entomophagus</name>
    <dbReference type="NCBI Taxonomy" id="358040"/>
    <lineage>
        <taxon>Eukaryota</taxon>
        <taxon>Metazoa</taxon>
        <taxon>Ecdysozoa</taxon>
        <taxon>Nematoda</taxon>
        <taxon>Chromadorea</taxon>
        <taxon>Rhabditida</taxon>
        <taxon>Rhabditina</taxon>
        <taxon>Diplogasteromorpha</taxon>
        <taxon>Diplogasteroidea</taxon>
        <taxon>Neodiplogasteridae</taxon>
        <taxon>Pristionchus</taxon>
    </lineage>
</organism>
<evidence type="ECO:0000256" key="1">
    <source>
        <dbReference type="SAM" id="MobiDB-lite"/>
    </source>
</evidence>
<reference evidence="2" key="1">
    <citation type="submission" date="2023-10" db="EMBL/GenBank/DDBJ databases">
        <title>Genome assembly of Pristionchus species.</title>
        <authorList>
            <person name="Yoshida K."/>
            <person name="Sommer R.J."/>
        </authorList>
    </citation>
    <scope>NUCLEOTIDE SEQUENCE</scope>
    <source>
        <strain evidence="2">RS0144</strain>
    </source>
</reference>
<evidence type="ECO:0000313" key="2">
    <source>
        <dbReference type="EMBL" id="GMS90582.1"/>
    </source>
</evidence>